<reference evidence="1 2" key="2">
    <citation type="journal article" date="2022" name="Mol. Ecol. Resour.">
        <title>The genomes of chicory, endive, great burdock and yacon provide insights into Asteraceae paleo-polyploidization history and plant inulin production.</title>
        <authorList>
            <person name="Fan W."/>
            <person name="Wang S."/>
            <person name="Wang H."/>
            <person name="Wang A."/>
            <person name="Jiang F."/>
            <person name="Liu H."/>
            <person name="Zhao H."/>
            <person name="Xu D."/>
            <person name="Zhang Y."/>
        </authorList>
    </citation>
    <scope>NUCLEOTIDE SEQUENCE [LARGE SCALE GENOMIC DNA]</scope>
    <source>
        <strain evidence="2">cv. Yunnan</strain>
        <tissue evidence="1">Leaves</tissue>
    </source>
</reference>
<reference evidence="2" key="1">
    <citation type="journal article" date="2022" name="Mol. Ecol. Resour.">
        <title>The genomes of chicory, endive, great burdock and yacon provide insights into Asteraceae palaeo-polyploidization history and plant inulin production.</title>
        <authorList>
            <person name="Fan W."/>
            <person name="Wang S."/>
            <person name="Wang H."/>
            <person name="Wang A."/>
            <person name="Jiang F."/>
            <person name="Liu H."/>
            <person name="Zhao H."/>
            <person name="Xu D."/>
            <person name="Zhang Y."/>
        </authorList>
    </citation>
    <scope>NUCLEOTIDE SEQUENCE [LARGE SCALE GENOMIC DNA]</scope>
    <source>
        <strain evidence="2">cv. Yunnan</strain>
    </source>
</reference>
<proteinExistence type="predicted"/>
<accession>A0ACB9CEB3</accession>
<name>A0ACB9CEB3_9ASTR</name>
<evidence type="ECO:0000313" key="1">
    <source>
        <dbReference type="EMBL" id="KAI3732607.1"/>
    </source>
</evidence>
<sequence>MGTRNIHLSPARVFSIPARSHRKPPHKHGPSTVSLLIPSTCVTTKHNNDHSLKIHTRNNDIAMSSKTVYRDNWLETIVISYLSKTVQETAGMKNNTPGYKAIVAVTAAVFRELSPTEQRAFVLKVLENAVPAFALFMIKEMRLMPQSKFTREFLAIFTTVTFRWLVGPSEVRELELEGKKERNVVHITKCRFLEEANCVGMCTNLCKMPTQEFIKKTFGIPVNMVPNFDDMSCEIIFGQDPPAEEDDPAFKEPCYKLCNLKQRHIASCIS</sequence>
<keyword evidence="2" id="KW-1185">Reference proteome</keyword>
<gene>
    <name evidence="1" type="ORF">L1987_63813</name>
</gene>
<evidence type="ECO:0000313" key="2">
    <source>
        <dbReference type="Proteomes" id="UP001056120"/>
    </source>
</evidence>
<dbReference type="EMBL" id="CM042038">
    <property type="protein sequence ID" value="KAI3732607.1"/>
    <property type="molecule type" value="Genomic_DNA"/>
</dbReference>
<organism evidence="1 2">
    <name type="scientific">Smallanthus sonchifolius</name>
    <dbReference type="NCBI Taxonomy" id="185202"/>
    <lineage>
        <taxon>Eukaryota</taxon>
        <taxon>Viridiplantae</taxon>
        <taxon>Streptophyta</taxon>
        <taxon>Embryophyta</taxon>
        <taxon>Tracheophyta</taxon>
        <taxon>Spermatophyta</taxon>
        <taxon>Magnoliopsida</taxon>
        <taxon>eudicotyledons</taxon>
        <taxon>Gunneridae</taxon>
        <taxon>Pentapetalae</taxon>
        <taxon>asterids</taxon>
        <taxon>campanulids</taxon>
        <taxon>Asterales</taxon>
        <taxon>Asteraceae</taxon>
        <taxon>Asteroideae</taxon>
        <taxon>Heliantheae alliance</taxon>
        <taxon>Millerieae</taxon>
        <taxon>Smallanthus</taxon>
    </lineage>
</organism>
<comment type="caution">
    <text evidence="1">The sequence shown here is derived from an EMBL/GenBank/DDBJ whole genome shotgun (WGS) entry which is preliminary data.</text>
</comment>
<protein>
    <submittedName>
        <fullName evidence="1">Uncharacterized protein</fullName>
    </submittedName>
</protein>
<dbReference type="Proteomes" id="UP001056120">
    <property type="component" value="Linkage Group LG21"/>
</dbReference>